<keyword evidence="4" id="KW-1185">Reference proteome</keyword>
<accession>A0A7K1FUI3</accession>
<reference evidence="3 4" key="1">
    <citation type="submission" date="2019-11" db="EMBL/GenBank/DDBJ databases">
        <authorList>
            <person name="Jiang L.-Q."/>
        </authorList>
    </citation>
    <scope>NUCLEOTIDE SEQUENCE [LARGE SCALE GENOMIC DNA]</scope>
    <source>
        <strain evidence="3 4">YIM 132087</strain>
    </source>
</reference>
<dbReference type="Pfam" id="PF07859">
    <property type="entry name" value="Abhydrolase_3"/>
    <property type="match status" value="2"/>
</dbReference>
<evidence type="ECO:0000313" key="4">
    <source>
        <dbReference type="Proteomes" id="UP000460221"/>
    </source>
</evidence>
<evidence type="ECO:0000313" key="3">
    <source>
        <dbReference type="EMBL" id="MTD16863.1"/>
    </source>
</evidence>
<dbReference type="PANTHER" id="PTHR48081">
    <property type="entry name" value="AB HYDROLASE SUPERFAMILY PROTEIN C4A8.06C"/>
    <property type="match status" value="1"/>
</dbReference>
<sequence length="371" mass="38506">MAHRHRMMDPELAALQVLAPRITLDDVAAARVLETTLAEQTRDQPVGVRTRQVTATRRDGSPLSLRLYRPEGHEGRILPVLVFLHGGSFVTGGLHSEDNRCEFYAREAGCAVVAVDYRLAPEHPFPAGFDDCCDALDWVAGHAGDLGVDPDRMAVGGLSAGGCLAAGVALRSRTSGPPLLLQMLLFPVLDARLRTGSVAEFEDTPILIARTVRQLWPLYLGELYPLVGAGGWSGSDGPAGASESGGHAAGSGATGEDGRANVYGAAVGAGAGVGVAAGANGHPFAGAFPPLASPALVEDLSGAPPALVVAAQFDPLRDEAIEYAGRLLSAGVAVDLVHFARGFHAFDSFGASRLGRRCLDLQAGALRQALV</sequence>
<gene>
    <name evidence="3" type="ORF">GIS00_23290</name>
</gene>
<protein>
    <submittedName>
        <fullName evidence="3">Alpha/beta hydrolase fold domain-containing protein</fullName>
    </submittedName>
</protein>
<proteinExistence type="predicted"/>
<organism evidence="3 4">
    <name type="scientific">Nakamurella alba</name>
    <dbReference type="NCBI Taxonomy" id="2665158"/>
    <lineage>
        <taxon>Bacteria</taxon>
        <taxon>Bacillati</taxon>
        <taxon>Actinomycetota</taxon>
        <taxon>Actinomycetes</taxon>
        <taxon>Nakamurellales</taxon>
        <taxon>Nakamurellaceae</taxon>
        <taxon>Nakamurella</taxon>
    </lineage>
</organism>
<comment type="caution">
    <text evidence="3">The sequence shown here is derived from an EMBL/GenBank/DDBJ whole genome shotgun (WGS) entry which is preliminary data.</text>
</comment>
<dbReference type="Proteomes" id="UP000460221">
    <property type="component" value="Unassembled WGS sequence"/>
</dbReference>
<feature type="domain" description="Alpha/beta hydrolase fold-3" evidence="2">
    <location>
        <begin position="290"/>
        <end position="346"/>
    </location>
</feature>
<dbReference type="EMBL" id="WLYK01000011">
    <property type="protein sequence ID" value="MTD16863.1"/>
    <property type="molecule type" value="Genomic_DNA"/>
</dbReference>
<dbReference type="InterPro" id="IPR050300">
    <property type="entry name" value="GDXG_lipolytic_enzyme"/>
</dbReference>
<dbReference type="SUPFAM" id="SSF53474">
    <property type="entry name" value="alpha/beta-Hydrolases"/>
    <property type="match status" value="1"/>
</dbReference>
<dbReference type="AlphaFoldDB" id="A0A7K1FUI3"/>
<dbReference type="RefSeq" id="WP_154770820.1">
    <property type="nucleotide sequence ID" value="NZ_WLYK01000011.1"/>
</dbReference>
<keyword evidence="1 3" id="KW-0378">Hydrolase</keyword>
<dbReference type="Gene3D" id="3.40.50.1820">
    <property type="entry name" value="alpha/beta hydrolase"/>
    <property type="match status" value="1"/>
</dbReference>
<evidence type="ECO:0000259" key="2">
    <source>
        <dbReference type="Pfam" id="PF07859"/>
    </source>
</evidence>
<dbReference type="GO" id="GO:0016787">
    <property type="term" value="F:hydrolase activity"/>
    <property type="evidence" value="ECO:0007669"/>
    <property type="project" value="UniProtKB-KW"/>
</dbReference>
<dbReference type="PANTHER" id="PTHR48081:SF8">
    <property type="entry name" value="ALPHA_BETA HYDROLASE FOLD-3 DOMAIN-CONTAINING PROTEIN-RELATED"/>
    <property type="match status" value="1"/>
</dbReference>
<name>A0A7K1FUI3_9ACTN</name>
<dbReference type="InterPro" id="IPR029058">
    <property type="entry name" value="AB_hydrolase_fold"/>
</dbReference>
<evidence type="ECO:0000256" key="1">
    <source>
        <dbReference type="ARBA" id="ARBA00022801"/>
    </source>
</evidence>
<feature type="domain" description="Alpha/beta hydrolase fold-3" evidence="2">
    <location>
        <begin position="81"/>
        <end position="221"/>
    </location>
</feature>
<dbReference type="InterPro" id="IPR013094">
    <property type="entry name" value="AB_hydrolase_3"/>
</dbReference>